<dbReference type="Proteomes" id="UP000632659">
    <property type="component" value="Unassembled WGS sequence"/>
</dbReference>
<dbReference type="PANTHER" id="PTHR30193:SF37">
    <property type="entry name" value="INNER MEMBRANE ABC TRANSPORTER PERMEASE PROTEIN YCJO"/>
    <property type="match status" value="1"/>
</dbReference>
<feature type="transmembrane region" description="Helical" evidence="7">
    <location>
        <begin position="158"/>
        <end position="180"/>
    </location>
</feature>
<evidence type="ECO:0000256" key="4">
    <source>
        <dbReference type="ARBA" id="ARBA00022692"/>
    </source>
</evidence>
<dbReference type="OrthoDB" id="9788108at2"/>
<name>A0A8J6TQR3_9FIRM</name>
<feature type="domain" description="ABC transmembrane type-1" evidence="8">
    <location>
        <begin position="72"/>
        <end position="284"/>
    </location>
</feature>
<evidence type="ECO:0000313" key="10">
    <source>
        <dbReference type="Proteomes" id="UP000632659"/>
    </source>
</evidence>
<keyword evidence="10" id="KW-1185">Reference proteome</keyword>
<dbReference type="CDD" id="cd06261">
    <property type="entry name" value="TM_PBP2"/>
    <property type="match status" value="1"/>
</dbReference>
<dbReference type="AlphaFoldDB" id="A0A8J6TQR3"/>
<dbReference type="Gene3D" id="1.10.3720.10">
    <property type="entry name" value="MetI-like"/>
    <property type="match status" value="1"/>
</dbReference>
<feature type="transmembrane region" description="Helical" evidence="7">
    <location>
        <begin position="109"/>
        <end position="138"/>
    </location>
</feature>
<evidence type="ECO:0000256" key="2">
    <source>
        <dbReference type="ARBA" id="ARBA00022448"/>
    </source>
</evidence>
<feature type="transmembrane region" description="Helical" evidence="7">
    <location>
        <begin position="270"/>
        <end position="287"/>
    </location>
</feature>
<keyword evidence="6 7" id="KW-0472">Membrane</keyword>
<protein>
    <submittedName>
        <fullName evidence="9">Sugar ABC transporter permease</fullName>
    </submittedName>
</protein>
<evidence type="ECO:0000256" key="3">
    <source>
        <dbReference type="ARBA" id="ARBA00022475"/>
    </source>
</evidence>
<evidence type="ECO:0000259" key="8">
    <source>
        <dbReference type="PROSITE" id="PS50928"/>
    </source>
</evidence>
<evidence type="ECO:0000256" key="6">
    <source>
        <dbReference type="ARBA" id="ARBA00023136"/>
    </source>
</evidence>
<evidence type="ECO:0000313" key="9">
    <source>
        <dbReference type="EMBL" id="MBC8609536.1"/>
    </source>
</evidence>
<dbReference type="Pfam" id="PF00528">
    <property type="entry name" value="BPD_transp_1"/>
    <property type="match status" value="1"/>
</dbReference>
<comment type="similarity">
    <text evidence="7">Belongs to the binding-protein-dependent transport system permease family.</text>
</comment>
<keyword evidence="2 7" id="KW-0813">Transport</keyword>
<dbReference type="InterPro" id="IPR051393">
    <property type="entry name" value="ABC_transporter_permease"/>
</dbReference>
<dbReference type="PROSITE" id="PS50928">
    <property type="entry name" value="ABC_TM1"/>
    <property type="match status" value="1"/>
</dbReference>
<keyword evidence="4 7" id="KW-0812">Transmembrane</keyword>
<keyword evidence="5 7" id="KW-1133">Transmembrane helix</keyword>
<dbReference type="RefSeq" id="WP_093988025.1">
    <property type="nucleotide sequence ID" value="NZ_FYDD01000003.1"/>
</dbReference>
<evidence type="ECO:0000256" key="5">
    <source>
        <dbReference type="ARBA" id="ARBA00022989"/>
    </source>
</evidence>
<sequence length="295" mass="32216">MSDLLYKKNRKFYILLILPALALYCFGLVGPLLAGTIPSSFYDWNLIEGNKDWIGFGNYVKLFSDTTFLHSLLFTMILAVFTIIGTNILAFFVAFLLNEKIFGKTVSRAMFFIPNIISGVMVAFVWIFIFTGAIPSVAESIGLESLANVSWFGTPTMATVSVIIVSVWQGTGFLMMLYLAGLQTIPQDVLEASTLDGCTGLKKIIKIQLPLLMSTVTINLFVSIAGAFKAFDIPFALTAGGPSKSTQTVALNIYNDAFGSFKTGYGSAKSVILFLIIAIVTIIQLSITRKREVEA</sequence>
<comment type="caution">
    <text evidence="9">The sequence shown here is derived from an EMBL/GenBank/DDBJ whole genome shotgun (WGS) entry which is preliminary data.</text>
</comment>
<accession>A0A8J6TQR3</accession>
<evidence type="ECO:0000256" key="1">
    <source>
        <dbReference type="ARBA" id="ARBA00004651"/>
    </source>
</evidence>
<comment type="subcellular location">
    <subcellularLocation>
        <location evidence="1 7">Cell membrane</location>
        <topology evidence="1 7">Multi-pass membrane protein</topology>
    </subcellularLocation>
</comment>
<evidence type="ECO:0000256" key="7">
    <source>
        <dbReference type="RuleBase" id="RU363032"/>
    </source>
</evidence>
<proteinExistence type="inferred from homology"/>
<dbReference type="InterPro" id="IPR000515">
    <property type="entry name" value="MetI-like"/>
</dbReference>
<reference evidence="9" key="1">
    <citation type="submission" date="2020-08" db="EMBL/GenBank/DDBJ databases">
        <title>Genome public.</title>
        <authorList>
            <person name="Liu C."/>
            <person name="Sun Q."/>
        </authorList>
    </citation>
    <scope>NUCLEOTIDE SEQUENCE</scope>
    <source>
        <strain evidence="9">NSJ-15</strain>
    </source>
</reference>
<gene>
    <name evidence="9" type="ORF">H8702_00165</name>
</gene>
<dbReference type="PANTHER" id="PTHR30193">
    <property type="entry name" value="ABC TRANSPORTER PERMEASE PROTEIN"/>
    <property type="match status" value="1"/>
</dbReference>
<keyword evidence="3" id="KW-1003">Cell membrane</keyword>
<dbReference type="SUPFAM" id="SSF161098">
    <property type="entry name" value="MetI-like"/>
    <property type="match status" value="1"/>
</dbReference>
<feature type="transmembrane region" description="Helical" evidence="7">
    <location>
        <begin position="72"/>
        <end position="97"/>
    </location>
</feature>
<organism evidence="9 10">
    <name type="scientific">Massiliimalia timonensis</name>
    <dbReference type="NCBI Taxonomy" id="1987501"/>
    <lineage>
        <taxon>Bacteria</taxon>
        <taxon>Bacillati</taxon>
        <taxon>Bacillota</taxon>
        <taxon>Clostridia</taxon>
        <taxon>Eubacteriales</taxon>
        <taxon>Oscillospiraceae</taxon>
        <taxon>Massiliimalia</taxon>
    </lineage>
</organism>
<feature type="transmembrane region" description="Helical" evidence="7">
    <location>
        <begin position="12"/>
        <end position="34"/>
    </location>
</feature>
<dbReference type="GO" id="GO:0055085">
    <property type="term" value="P:transmembrane transport"/>
    <property type="evidence" value="ECO:0007669"/>
    <property type="project" value="InterPro"/>
</dbReference>
<feature type="transmembrane region" description="Helical" evidence="7">
    <location>
        <begin position="209"/>
        <end position="228"/>
    </location>
</feature>
<dbReference type="GO" id="GO:0005886">
    <property type="term" value="C:plasma membrane"/>
    <property type="evidence" value="ECO:0007669"/>
    <property type="project" value="UniProtKB-SubCell"/>
</dbReference>
<dbReference type="InterPro" id="IPR035906">
    <property type="entry name" value="MetI-like_sf"/>
</dbReference>
<dbReference type="EMBL" id="JACRTL010000001">
    <property type="protein sequence ID" value="MBC8609536.1"/>
    <property type="molecule type" value="Genomic_DNA"/>
</dbReference>